<evidence type="ECO:0000256" key="1">
    <source>
        <dbReference type="SAM" id="SignalP"/>
    </source>
</evidence>
<evidence type="ECO:0000313" key="3">
    <source>
        <dbReference type="Proteomes" id="UP000236884"/>
    </source>
</evidence>
<protein>
    <recommendedName>
        <fullName evidence="4">Sulfur globule protein</fullName>
    </recommendedName>
</protein>
<feature type="chain" id="PRO_5006615775" description="Sulfur globule protein" evidence="1">
    <location>
        <begin position="29"/>
        <end position="86"/>
    </location>
</feature>
<organism evidence="2 3">
    <name type="scientific">Variibacter gotjawalensis</name>
    <dbReference type="NCBI Taxonomy" id="1333996"/>
    <lineage>
        <taxon>Bacteria</taxon>
        <taxon>Pseudomonadati</taxon>
        <taxon>Pseudomonadota</taxon>
        <taxon>Alphaproteobacteria</taxon>
        <taxon>Hyphomicrobiales</taxon>
        <taxon>Nitrobacteraceae</taxon>
        <taxon>Variibacter</taxon>
    </lineage>
</organism>
<gene>
    <name evidence="2" type="ORF">GJW-30_1_03503</name>
</gene>
<keyword evidence="3" id="KW-1185">Reference proteome</keyword>
<sequence length="86" mass="9359">MIRKTIFALAALAAVTGAAVATSSDASAKGFKGGYKGGFHGHHHHGGHWGHRHFRVGFYGPAYSYYAPDCVKVITPRGYVKRVCYY</sequence>
<dbReference type="KEGG" id="vgo:GJW-30_1_03503"/>
<dbReference type="Proteomes" id="UP000236884">
    <property type="component" value="Chromosome"/>
</dbReference>
<dbReference type="AlphaFoldDB" id="A0A0S3PYE4"/>
<dbReference type="RefSeq" id="WP_096357598.1">
    <property type="nucleotide sequence ID" value="NZ_AP014946.1"/>
</dbReference>
<dbReference type="EMBL" id="AP014946">
    <property type="protein sequence ID" value="BAT60953.1"/>
    <property type="molecule type" value="Genomic_DNA"/>
</dbReference>
<evidence type="ECO:0000313" key="2">
    <source>
        <dbReference type="EMBL" id="BAT60953.1"/>
    </source>
</evidence>
<keyword evidence="1" id="KW-0732">Signal</keyword>
<proteinExistence type="predicted"/>
<reference evidence="2 3" key="1">
    <citation type="submission" date="2015-08" db="EMBL/GenBank/DDBJ databases">
        <title>Investigation of the bacterial diversity of lava forest soil.</title>
        <authorList>
            <person name="Lee J.S."/>
        </authorList>
    </citation>
    <scope>NUCLEOTIDE SEQUENCE [LARGE SCALE GENOMIC DNA]</scope>
    <source>
        <strain evidence="2 3">GJW-30</strain>
    </source>
</reference>
<accession>A0A0S3PYE4</accession>
<evidence type="ECO:0008006" key="4">
    <source>
        <dbReference type="Google" id="ProtNLM"/>
    </source>
</evidence>
<name>A0A0S3PYE4_9BRAD</name>
<feature type="signal peptide" evidence="1">
    <location>
        <begin position="1"/>
        <end position="28"/>
    </location>
</feature>